<dbReference type="SUPFAM" id="SSF46626">
    <property type="entry name" value="Cytochrome c"/>
    <property type="match status" value="1"/>
</dbReference>
<comment type="caution">
    <text evidence="6">The sequence shown here is derived from an EMBL/GenBank/DDBJ whole genome shotgun (WGS) entry which is preliminary data.</text>
</comment>
<dbReference type="Proteomes" id="UP001652564">
    <property type="component" value="Unassembled WGS sequence"/>
</dbReference>
<keyword evidence="1 4" id="KW-0349">Heme</keyword>
<evidence type="ECO:0000256" key="4">
    <source>
        <dbReference type="PROSITE-ProRule" id="PRU00433"/>
    </source>
</evidence>
<dbReference type="PROSITE" id="PS51007">
    <property type="entry name" value="CYTC"/>
    <property type="match status" value="1"/>
</dbReference>
<organism evidence="6 7">
    <name type="scientific">Albidovulum litorale</name>
    <dbReference type="NCBI Taxonomy" id="2984134"/>
    <lineage>
        <taxon>Bacteria</taxon>
        <taxon>Pseudomonadati</taxon>
        <taxon>Pseudomonadota</taxon>
        <taxon>Alphaproteobacteria</taxon>
        <taxon>Rhodobacterales</taxon>
        <taxon>Paracoccaceae</taxon>
        <taxon>Albidovulum</taxon>
    </lineage>
</organism>
<evidence type="ECO:0000256" key="2">
    <source>
        <dbReference type="ARBA" id="ARBA00022723"/>
    </source>
</evidence>
<dbReference type="EMBL" id="JAOWKZ010000001">
    <property type="protein sequence ID" value="MCV2870866.1"/>
    <property type="molecule type" value="Genomic_DNA"/>
</dbReference>
<reference evidence="6 7" key="1">
    <citation type="submission" date="2022-10" db="EMBL/GenBank/DDBJ databases">
        <title>Defluviimonas sp. nov., isolated from ocean surface sediments.</title>
        <authorList>
            <person name="He W."/>
            <person name="Wang L."/>
            <person name="Zhang D.-F."/>
        </authorList>
    </citation>
    <scope>NUCLEOTIDE SEQUENCE [LARGE SCALE GENOMIC DNA]</scope>
    <source>
        <strain evidence="6 7">WL0050</strain>
    </source>
</reference>
<proteinExistence type="predicted"/>
<keyword evidence="2 4" id="KW-0479">Metal-binding</keyword>
<dbReference type="RefSeq" id="WP_263738066.1">
    <property type="nucleotide sequence ID" value="NZ_JAOWKZ010000001.1"/>
</dbReference>
<dbReference type="InterPro" id="IPR036909">
    <property type="entry name" value="Cyt_c-like_dom_sf"/>
</dbReference>
<dbReference type="Pfam" id="PF00034">
    <property type="entry name" value="Cytochrom_C"/>
    <property type="match status" value="1"/>
</dbReference>
<accession>A0ABT2ZIB8</accession>
<evidence type="ECO:0000259" key="5">
    <source>
        <dbReference type="PROSITE" id="PS51007"/>
    </source>
</evidence>
<dbReference type="InterPro" id="IPR009056">
    <property type="entry name" value="Cyt_c-like_dom"/>
</dbReference>
<protein>
    <submittedName>
        <fullName evidence="6">Cytochrome c</fullName>
    </submittedName>
</protein>
<sequence>MRIRIAFFVFLISTLPLKGEEPREFTLSLADEIAESGLADYILPRFALKTGRRATIVIDGADARLEAAEGEPPIMARGDDVYALVLEGENEAARRFADWLGSEIGQNTLAAFQPADGVAFGPPPEVSVRTAVKIEGDADLGREVAEAHCARCHRIAPEMRGMTLGSTPSFAALKTLPDWSERFSAFYALNPHPSFLLVEGISPPFDPSRPPPIVPVEVTPEEVEALLAYVAGVAAADLGAAIESR</sequence>
<feature type="domain" description="Cytochrome c" evidence="5">
    <location>
        <begin position="136"/>
        <end position="234"/>
    </location>
</feature>
<dbReference type="Gene3D" id="1.10.760.10">
    <property type="entry name" value="Cytochrome c-like domain"/>
    <property type="match status" value="1"/>
</dbReference>
<gene>
    <name evidence="6" type="ORF">OEZ71_00995</name>
</gene>
<keyword evidence="3 4" id="KW-0408">Iron</keyword>
<name>A0ABT2ZIB8_9RHOB</name>
<evidence type="ECO:0000313" key="6">
    <source>
        <dbReference type="EMBL" id="MCV2870866.1"/>
    </source>
</evidence>
<evidence type="ECO:0000313" key="7">
    <source>
        <dbReference type="Proteomes" id="UP001652564"/>
    </source>
</evidence>
<keyword evidence="7" id="KW-1185">Reference proteome</keyword>
<evidence type="ECO:0000256" key="1">
    <source>
        <dbReference type="ARBA" id="ARBA00022617"/>
    </source>
</evidence>
<evidence type="ECO:0000256" key="3">
    <source>
        <dbReference type="ARBA" id="ARBA00023004"/>
    </source>
</evidence>